<dbReference type="Proteomes" id="UP000574390">
    <property type="component" value="Unassembled WGS sequence"/>
</dbReference>
<dbReference type="AlphaFoldDB" id="A0A7J6NR18"/>
<accession>A0A7J6NR18</accession>
<evidence type="ECO:0000313" key="1">
    <source>
        <dbReference type="EMBL" id="KAF4686028.1"/>
    </source>
</evidence>
<keyword evidence="5" id="KW-1185">Reference proteome</keyword>
<protein>
    <submittedName>
        <fullName evidence="2">Uncharacterized protein</fullName>
    </submittedName>
</protein>
<proteinExistence type="predicted"/>
<gene>
    <name evidence="3" type="ORF">FOZ60_003251</name>
    <name evidence="1" type="ORF">FOZ62_023310</name>
    <name evidence="2" type="ORF">FOZ63_031090</name>
</gene>
<feature type="non-terminal residue" evidence="2">
    <location>
        <position position="290"/>
    </location>
</feature>
<dbReference type="Proteomes" id="UP000541610">
    <property type="component" value="Unassembled WGS sequence"/>
</dbReference>
<reference evidence="4 5" key="1">
    <citation type="submission" date="2020-04" db="EMBL/GenBank/DDBJ databases">
        <title>Perkinsus olseni comparative genomics.</title>
        <authorList>
            <person name="Bogema D.R."/>
        </authorList>
    </citation>
    <scope>NUCLEOTIDE SEQUENCE [LARGE SCALE GENOMIC DNA]</scope>
    <source>
        <strain evidence="3">00978-12</strain>
        <strain evidence="1">ATCC PRA-205</strain>
        <strain evidence="2 5">ATCC PRA-207</strain>
    </source>
</reference>
<comment type="caution">
    <text evidence="2">The sequence shown here is derived from an EMBL/GenBank/DDBJ whole genome shotgun (WGS) entry which is preliminary data.</text>
</comment>
<sequence>GDATLERSLHNYANGKQVSTAGCTKPTFCGTSPSTVDSFAAFTLLNVVFDESMVHFVPTWLIAIQALFMTRAQEVGEYVHEAEDFKMTSRVNEDHQVVFSFSARPKPGFTPDRASIAFSMQTVPLSHIKGSTYSYNVGGANPPSSLTDLYTAIGRCFRTAGLDGSGSSFPPAGIQYGDLAFPIYRNDNSLTTYFRNKEILFMRVTRSWSPGKFVYRSPARPKVKLVYKEWSPSLPFQAVWTPWGAEDLQLGKLLTAVKRVCPGISLGADDLKKVVFVTDRTIYVRFEELV</sequence>
<evidence type="ECO:0000313" key="4">
    <source>
        <dbReference type="Proteomes" id="UP000541610"/>
    </source>
</evidence>
<evidence type="ECO:0000313" key="2">
    <source>
        <dbReference type="EMBL" id="KAF4686314.1"/>
    </source>
</evidence>
<evidence type="ECO:0000313" key="3">
    <source>
        <dbReference type="EMBL" id="KAF4688028.1"/>
    </source>
</evidence>
<name>A0A7J6NR18_PEROL</name>
<dbReference type="Proteomes" id="UP000553632">
    <property type="component" value="Unassembled WGS sequence"/>
</dbReference>
<dbReference type="EMBL" id="JABANP010000165">
    <property type="protein sequence ID" value="KAF4688028.1"/>
    <property type="molecule type" value="Genomic_DNA"/>
</dbReference>
<dbReference type="EMBL" id="JABANM010036965">
    <property type="protein sequence ID" value="KAF4686028.1"/>
    <property type="molecule type" value="Genomic_DNA"/>
</dbReference>
<evidence type="ECO:0000313" key="5">
    <source>
        <dbReference type="Proteomes" id="UP000553632"/>
    </source>
</evidence>
<organism evidence="2 5">
    <name type="scientific">Perkinsus olseni</name>
    <name type="common">Perkinsus atlanticus</name>
    <dbReference type="NCBI Taxonomy" id="32597"/>
    <lineage>
        <taxon>Eukaryota</taxon>
        <taxon>Sar</taxon>
        <taxon>Alveolata</taxon>
        <taxon>Perkinsozoa</taxon>
        <taxon>Perkinsea</taxon>
        <taxon>Perkinsida</taxon>
        <taxon>Perkinsidae</taxon>
        <taxon>Perkinsus</taxon>
    </lineage>
</organism>
<dbReference type="EMBL" id="JABANO010040233">
    <property type="protein sequence ID" value="KAF4686314.1"/>
    <property type="molecule type" value="Genomic_DNA"/>
</dbReference>
<dbReference type="OrthoDB" id="10476200at2759"/>